<dbReference type="GO" id="GO:0005829">
    <property type="term" value="C:cytosol"/>
    <property type="evidence" value="ECO:0007669"/>
    <property type="project" value="TreeGrafter"/>
</dbReference>
<reference evidence="8" key="1">
    <citation type="journal article" date="2018" name="Genome Biol.">
        <title>SKESA: strategic k-mer extension for scrupulous assemblies.</title>
        <authorList>
            <person name="Souvorov A."/>
            <person name="Agarwala R."/>
            <person name="Lipman D.J."/>
        </authorList>
    </citation>
    <scope>NUCLEOTIDE SEQUENCE</scope>
    <source>
        <strain evidence="8">ID147255</strain>
    </source>
</reference>
<feature type="compositionally biased region" description="Basic and acidic residues" evidence="6">
    <location>
        <begin position="102"/>
        <end position="115"/>
    </location>
</feature>
<feature type="region of interest" description="Disordered" evidence="6">
    <location>
        <begin position="91"/>
        <end position="121"/>
    </location>
</feature>
<evidence type="ECO:0000259" key="7">
    <source>
        <dbReference type="SMART" id="SM00528"/>
    </source>
</evidence>
<reference evidence="8" key="2">
    <citation type="submission" date="2018-07" db="EMBL/GenBank/DDBJ databases">
        <authorList>
            <consortium name="NCBI Pathogen Detection Project"/>
        </authorList>
    </citation>
    <scope>NUCLEOTIDE SEQUENCE</scope>
    <source>
        <strain evidence="8">ID147255</strain>
    </source>
</reference>
<keyword evidence="5" id="KW-0175">Coiled coil</keyword>
<organism evidence="8">
    <name type="scientific">Salmonella enterica subsp. enterica serovar Heidelberg</name>
    <dbReference type="NCBI Taxonomy" id="611"/>
    <lineage>
        <taxon>Bacteria</taxon>
        <taxon>Pseudomonadati</taxon>
        <taxon>Pseudomonadota</taxon>
        <taxon>Gammaproteobacteria</taxon>
        <taxon>Enterobacterales</taxon>
        <taxon>Enterobacteriaceae</taxon>
        <taxon>Salmonella</taxon>
    </lineage>
</organism>
<dbReference type="GO" id="GO:0046983">
    <property type="term" value="F:protein dimerization activity"/>
    <property type="evidence" value="ECO:0007669"/>
    <property type="project" value="InterPro"/>
</dbReference>
<dbReference type="GO" id="GO:0000976">
    <property type="term" value="F:transcription cis-regulatory region binding"/>
    <property type="evidence" value="ECO:0007669"/>
    <property type="project" value="TreeGrafter"/>
</dbReference>
<dbReference type="InterPro" id="IPR054180">
    <property type="entry name" value="H-NS-like_N"/>
</dbReference>
<dbReference type="GO" id="GO:0032993">
    <property type="term" value="C:protein-DNA complex"/>
    <property type="evidence" value="ECO:0007669"/>
    <property type="project" value="TreeGrafter"/>
</dbReference>
<evidence type="ECO:0000256" key="5">
    <source>
        <dbReference type="SAM" id="Coils"/>
    </source>
</evidence>
<feature type="coiled-coil region" evidence="5">
    <location>
        <begin position="35"/>
        <end position="66"/>
    </location>
</feature>
<dbReference type="SUPFAM" id="SSF81273">
    <property type="entry name" value="H-NS histone-like proteins"/>
    <property type="match status" value="2"/>
</dbReference>
<dbReference type="GO" id="GO:0003681">
    <property type="term" value="F:bent DNA binding"/>
    <property type="evidence" value="ECO:0007669"/>
    <property type="project" value="TreeGrafter"/>
</dbReference>
<dbReference type="GO" id="GO:0030527">
    <property type="term" value="F:structural constituent of chromatin"/>
    <property type="evidence" value="ECO:0007669"/>
    <property type="project" value="InterPro"/>
</dbReference>
<dbReference type="Gene3D" id="1.10.287.1050">
    <property type="entry name" value="H-NS histone-like proteins"/>
    <property type="match status" value="1"/>
</dbReference>
<evidence type="ECO:0000256" key="3">
    <source>
        <dbReference type="ARBA" id="ARBA00022490"/>
    </source>
</evidence>
<dbReference type="GO" id="GO:0009295">
    <property type="term" value="C:nucleoid"/>
    <property type="evidence" value="ECO:0007669"/>
    <property type="project" value="UniProtKB-SubCell"/>
</dbReference>
<dbReference type="PIRSF" id="PIRSF002096">
    <property type="entry name" value="HnS"/>
    <property type="match status" value="1"/>
</dbReference>
<keyword evidence="3" id="KW-0963">Cytoplasm</keyword>
<comment type="caution">
    <text evidence="8">The sequence shown here is derived from an EMBL/GenBank/DDBJ whole genome shotgun (WGS) entry which is preliminary data.</text>
</comment>
<evidence type="ECO:0000256" key="1">
    <source>
        <dbReference type="ARBA" id="ARBA00004453"/>
    </source>
</evidence>
<dbReference type="Gene3D" id="4.10.430.10">
    <property type="entry name" value="Histone-like protein H-NS, C-terminal domain"/>
    <property type="match status" value="1"/>
</dbReference>
<evidence type="ECO:0000313" key="8">
    <source>
        <dbReference type="EMBL" id="HAE5578709.1"/>
    </source>
</evidence>
<proteinExistence type="inferred from homology"/>
<dbReference type="InterPro" id="IPR027444">
    <property type="entry name" value="H-NS_C_dom"/>
</dbReference>
<accession>A0A733CJ96</accession>
<dbReference type="Pfam" id="PF22470">
    <property type="entry name" value="Histone_HNS_N"/>
    <property type="match status" value="1"/>
</dbReference>
<dbReference type="GO" id="GO:0001217">
    <property type="term" value="F:DNA-binding transcription repressor activity"/>
    <property type="evidence" value="ECO:0007669"/>
    <property type="project" value="TreeGrafter"/>
</dbReference>
<dbReference type="EMBL" id="DAASHT010000018">
    <property type="protein sequence ID" value="HAE5578709.1"/>
    <property type="molecule type" value="Genomic_DNA"/>
</dbReference>
<dbReference type="InterPro" id="IPR027454">
    <property type="entry name" value="Histone_HNS_N"/>
</dbReference>
<dbReference type="SMART" id="SM00528">
    <property type="entry name" value="HNS"/>
    <property type="match status" value="1"/>
</dbReference>
<comment type="subcellular location">
    <subcellularLocation>
        <location evidence="1">Cytoplasm</location>
        <location evidence="1">Nucleoid</location>
    </subcellularLocation>
</comment>
<sequence>MSELTREEEYAIIIKHLTSITSFRKFSSQQDFDSLVEIGNKLNALIDERREEEELRKLELQELEEKRLKALEYLQEIGLAPEDLAVSVFDKEPKRKGKQSSKRADKYAYTDENGKKHTWSGVGRMSNVFKKLVDEGKSIDDYLINKSSTNN</sequence>
<protein>
    <submittedName>
        <fullName evidence="8">H-NS histone family protein</fullName>
    </submittedName>
</protein>
<evidence type="ECO:0000256" key="2">
    <source>
        <dbReference type="ARBA" id="ARBA00010610"/>
    </source>
</evidence>
<dbReference type="InterPro" id="IPR001801">
    <property type="entry name" value="Histone_HNS"/>
</dbReference>
<evidence type="ECO:0000256" key="6">
    <source>
        <dbReference type="SAM" id="MobiDB-lite"/>
    </source>
</evidence>
<dbReference type="InterPro" id="IPR037150">
    <property type="entry name" value="H-NS_C_dom_sf"/>
</dbReference>
<evidence type="ECO:0000256" key="4">
    <source>
        <dbReference type="ARBA" id="ARBA00023125"/>
    </source>
</evidence>
<dbReference type="GO" id="GO:0003680">
    <property type="term" value="F:minor groove of adenine-thymine-rich DNA binding"/>
    <property type="evidence" value="ECO:0007669"/>
    <property type="project" value="TreeGrafter"/>
</dbReference>
<feature type="domain" description="DNA-binding protein H-NS-like C-terminal" evidence="7">
    <location>
        <begin position="97"/>
        <end position="144"/>
    </location>
</feature>
<dbReference type="PANTHER" id="PTHR38097:SF2">
    <property type="entry name" value="DNA-BINDING PROTEIN STPA"/>
    <property type="match status" value="1"/>
</dbReference>
<comment type="similarity">
    <text evidence="2">Belongs to the histone-like protein H-NS family.</text>
</comment>
<gene>
    <name evidence="8" type="ORF">G4J74_004627</name>
</gene>
<dbReference type="PANTHER" id="PTHR38097">
    <property type="match status" value="1"/>
</dbReference>
<dbReference type="AlphaFoldDB" id="A0A733CJ96"/>
<name>A0A733CJ96_SALET</name>
<keyword evidence="4" id="KW-0238">DNA-binding</keyword>
<dbReference type="Pfam" id="PF00816">
    <property type="entry name" value="Histone_HNS"/>
    <property type="match status" value="1"/>
</dbReference>